<evidence type="ECO:0000256" key="12">
    <source>
        <dbReference type="RuleBase" id="RU000688"/>
    </source>
</evidence>
<evidence type="ECO:0000256" key="5">
    <source>
        <dbReference type="ARBA" id="ARBA00022989"/>
    </source>
</evidence>
<feature type="transmembrane region" description="Helical" evidence="13">
    <location>
        <begin position="217"/>
        <end position="235"/>
    </location>
</feature>
<dbReference type="InterPro" id="IPR017452">
    <property type="entry name" value="GPCR_Rhodpsn_7TM"/>
</dbReference>
<evidence type="ECO:0000256" key="3">
    <source>
        <dbReference type="ARBA" id="ARBA00022475"/>
    </source>
</evidence>
<evidence type="ECO:0000256" key="4">
    <source>
        <dbReference type="ARBA" id="ARBA00022692"/>
    </source>
</evidence>
<keyword evidence="18" id="KW-1185">Reference proteome</keyword>
<evidence type="ECO:0000259" key="14">
    <source>
        <dbReference type="PROSITE" id="PS50262"/>
    </source>
</evidence>
<reference evidence="16" key="2">
    <citation type="submission" date="2020-08" db="EMBL/GenBank/DDBJ databases">
        <authorList>
            <person name="Kikuchi T."/>
        </authorList>
    </citation>
    <scope>NUCLEOTIDE SEQUENCE</scope>
    <source>
        <strain evidence="15">Ka4C1</strain>
    </source>
</reference>
<proteinExistence type="inferred from homology"/>
<keyword evidence="10" id="KW-0325">Glycoprotein</keyword>
<dbReference type="Proteomes" id="UP000659654">
    <property type="component" value="Unassembled WGS sequence"/>
</dbReference>
<dbReference type="EMBL" id="CAJFDI010000006">
    <property type="protein sequence ID" value="CAD5233791.1"/>
    <property type="molecule type" value="Genomic_DNA"/>
</dbReference>
<evidence type="ECO:0000313" key="18">
    <source>
        <dbReference type="Proteomes" id="UP000659654"/>
    </source>
</evidence>
<feature type="domain" description="G-protein coupled receptors family 1 profile" evidence="14">
    <location>
        <begin position="18"/>
        <end position="281"/>
    </location>
</feature>
<feature type="transmembrane region" description="Helical" evidence="13">
    <location>
        <begin position="171"/>
        <end position="196"/>
    </location>
</feature>
<dbReference type="Proteomes" id="UP000095284">
    <property type="component" value="Unplaced"/>
</dbReference>
<dbReference type="PANTHER" id="PTHR45695">
    <property type="entry name" value="LEUCOKININ RECEPTOR-RELATED"/>
    <property type="match status" value="1"/>
</dbReference>
<protein>
    <submittedName>
        <fullName evidence="15">(pine wood nematode) hypothetical protein</fullName>
    </submittedName>
    <submittedName>
        <fullName evidence="19">G_PROTEIN_RECEP_F1_2 domain-containing protein</fullName>
    </submittedName>
</protein>
<dbReference type="PRINTS" id="PR01012">
    <property type="entry name" value="NRPEPTIDEYR"/>
</dbReference>
<dbReference type="GO" id="GO:0005886">
    <property type="term" value="C:plasma membrane"/>
    <property type="evidence" value="ECO:0007669"/>
    <property type="project" value="UniProtKB-SubCell"/>
</dbReference>
<organism evidence="17 19">
    <name type="scientific">Bursaphelenchus xylophilus</name>
    <name type="common">Pinewood nematode worm</name>
    <name type="synonym">Aphelenchoides xylophilus</name>
    <dbReference type="NCBI Taxonomy" id="6326"/>
    <lineage>
        <taxon>Eukaryota</taxon>
        <taxon>Metazoa</taxon>
        <taxon>Ecdysozoa</taxon>
        <taxon>Nematoda</taxon>
        <taxon>Chromadorea</taxon>
        <taxon>Rhabditida</taxon>
        <taxon>Tylenchina</taxon>
        <taxon>Tylenchomorpha</taxon>
        <taxon>Aphelenchoidea</taxon>
        <taxon>Aphelenchoididae</taxon>
        <taxon>Bursaphelenchus</taxon>
    </lineage>
</organism>
<keyword evidence="6 12" id="KW-0297">G-protein coupled receptor</keyword>
<dbReference type="WBParaSite" id="BXY_0976600.1">
    <property type="protein sequence ID" value="BXY_0976600.1"/>
    <property type="gene ID" value="BXY_0976600"/>
</dbReference>
<dbReference type="eggNOG" id="KOG3656">
    <property type="taxonomic scope" value="Eukaryota"/>
</dbReference>
<evidence type="ECO:0000256" key="13">
    <source>
        <dbReference type="SAM" id="Phobius"/>
    </source>
</evidence>
<evidence type="ECO:0000256" key="10">
    <source>
        <dbReference type="ARBA" id="ARBA00023180"/>
    </source>
</evidence>
<dbReference type="SUPFAM" id="SSF81321">
    <property type="entry name" value="Family A G protein-coupled receptor-like"/>
    <property type="match status" value="1"/>
</dbReference>
<evidence type="ECO:0000256" key="1">
    <source>
        <dbReference type="ARBA" id="ARBA00004651"/>
    </source>
</evidence>
<accession>A0A1I7S9R9</accession>
<dbReference type="Proteomes" id="UP000582659">
    <property type="component" value="Unassembled WGS sequence"/>
</dbReference>
<feature type="transmembrane region" description="Helical" evidence="13">
    <location>
        <begin position="255"/>
        <end position="280"/>
    </location>
</feature>
<gene>
    <name evidence="15" type="ORF">BXYJ_LOCUS13882</name>
</gene>
<sequence>MLALAIVFMIIILVGFVGNTIVLFVIIFNRQLHDSTNTLICNLALADLLFITFCVPLTAYSYIFHWDFSESVCYWMVTLQYVTCYVSVWTLVLLAYDRFLSIACPTRTLTLRKSHCCIYICISLWIIIFLANLPNMESVGLIPTGANSSVYYCVDSLDIGFAEASLTKARIFFWGFNLGAYVLPLSLSTVFYLLLVKALWKEKLTHSKNSQRMKRHATKMVFTVIMTFGFCWFPQNFRFFFRGYSYPDMAFWEKIPQLLFIVQTSAQILAYANSCINPILYGVLSERFRMGVQQSWAKVMGCGSRRTSVENYKHSIFTRNVFDVKTPCDSVPRSRMSPRGSGTEFRKVIPTYTSECTEDTGTSPASQRTSLRHSVTLLSPSIVSQIPPKDFDELSDSASVLL</sequence>
<dbReference type="GO" id="GO:0004983">
    <property type="term" value="F:neuropeptide Y receptor activity"/>
    <property type="evidence" value="ECO:0007669"/>
    <property type="project" value="InterPro"/>
</dbReference>
<keyword evidence="4 12" id="KW-0812">Transmembrane</keyword>
<dbReference type="AlphaFoldDB" id="A0A1I7S9R9"/>
<keyword evidence="3" id="KW-1003">Cell membrane</keyword>
<keyword evidence="8" id="KW-1015">Disulfide bond</keyword>
<evidence type="ECO:0000313" key="16">
    <source>
        <dbReference type="EMBL" id="CAG9129196.1"/>
    </source>
</evidence>
<dbReference type="OrthoDB" id="2132067at2759"/>
<name>A0A1I7S9R9_BURXY</name>
<dbReference type="PRINTS" id="PR00237">
    <property type="entry name" value="GPCRRHODOPSN"/>
</dbReference>
<comment type="similarity">
    <text evidence="2 12">Belongs to the G-protein coupled receptor 1 family.</text>
</comment>
<evidence type="ECO:0000256" key="2">
    <source>
        <dbReference type="ARBA" id="ARBA00010663"/>
    </source>
</evidence>
<dbReference type="Gene3D" id="1.20.1070.10">
    <property type="entry name" value="Rhodopsin 7-helix transmembrane proteins"/>
    <property type="match status" value="1"/>
</dbReference>
<evidence type="ECO:0000313" key="17">
    <source>
        <dbReference type="Proteomes" id="UP000095284"/>
    </source>
</evidence>
<dbReference type="PANTHER" id="PTHR45695:SF23">
    <property type="entry name" value="GALANIN-LIKE G-PROTEIN COUPLED RECEPTOR NPR-9"/>
    <property type="match status" value="1"/>
</dbReference>
<dbReference type="EMBL" id="CAJFCV020000006">
    <property type="protein sequence ID" value="CAG9129196.1"/>
    <property type="molecule type" value="Genomic_DNA"/>
</dbReference>
<dbReference type="SMART" id="SM01381">
    <property type="entry name" value="7TM_GPCR_Srsx"/>
    <property type="match status" value="1"/>
</dbReference>
<dbReference type="Pfam" id="PF00001">
    <property type="entry name" value="7tm_1"/>
    <property type="match status" value="1"/>
</dbReference>
<keyword evidence="9 12" id="KW-0675">Receptor</keyword>
<keyword evidence="7 13" id="KW-0472">Membrane</keyword>
<evidence type="ECO:0000313" key="19">
    <source>
        <dbReference type="WBParaSite" id="BXY_0976600.1"/>
    </source>
</evidence>
<dbReference type="InterPro" id="IPR000276">
    <property type="entry name" value="GPCR_Rhodpsn"/>
</dbReference>
<evidence type="ECO:0000256" key="9">
    <source>
        <dbReference type="ARBA" id="ARBA00023170"/>
    </source>
</evidence>
<keyword evidence="5 13" id="KW-1133">Transmembrane helix</keyword>
<evidence type="ECO:0000256" key="8">
    <source>
        <dbReference type="ARBA" id="ARBA00023157"/>
    </source>
</evidence>
<reference evidence="19" key="1">
    <citation type="submission" date="2016-11" db="UniProtKB">
        <authorList>
            <consortium name="WormBaseParasite"/>
        </authorList>
    </citation>
    <scope>IDENTIFICATION</scope>
</reference>
<evidence type="ECO:0000256" key="7">
    <source>
        <dbReference type="ARBA" id="ARBA00023136"/>
    </source>
</evidence>
<feature type="transmembrane region" description="Helical" evidence="13">
    <location>
        <begin position="6"/>
        <end position="28"/>
    </location>
</feature>
<dbReference type="SMR" id="A0A1I7S9R9"/>
<dbReference type="PROSITE" id="PS50262">
    <property type="entry name" value="G_PROTEIN_RECEP_F1_2"/>
    <property type="match status" value="1"/>
</dbReference>
<dbReference type="InterPro" id="IPR000611">
    <property type="entry name" value="NPY_rcpt"/>
</dbReference>
<feature type="transmembrane region" description="Helical" evidence="13">
    <location>
        <begin position="116"/>
        <end position="133"/>
    </location>
</feature>
<evidence type="ECO:0000256" key="11">
    <source>
        <dbReference type="ARBA" id="ARBA00023224"/>
    </source>
</evidence>
<dbReference type="PROSITE" id="PS00237">
    <property type="entry name" value="G_PROTEIN_RECEP_F1_1"/>
    <property type="match status" value="1"/>
</dbReference>
<keyword evidence="11 12" id="KW-0807">Transducer</keyword>
<comment type="subcellular location">
    <subcellularLocation>
        <location evidence="1">Cell membrane</location>
        <topology evidence="1">Multi-pass membrane protein</topology>
    </subcellularLocation>
</comment>
<evidence type="ECO:0000313" key="15">
    <source>
        <dbReference type="EMBL" id="CAD5233791.1"/>
    </source>
</evidence>
<evidence type="ECO:0000256" key="6">
    <source>
        <dbReference type="ARBA" id="ARBA00023040"/>
    </source>
</evidence>
<feature type="transmembrane region" description="Helical" evidence="13">
    <location>
        <begin position="75"/>
        <end position="96"/>
    </location>
</feature>
<feature type="transmembrane region" description="Helical" evidence="13">
    <location>
        <begin position="40"/>
        <end position="63"/>
    </location>
</feature>